<comment type="caution">
    <text evidence="1">The sequence shown here is derived from an EMBL/GenBank/DDBJ whole genome shotgun (WGS) entry which is preliminary data.</text>
</comment>
<dbReference type="AlphaFoldDB" id="A0A4R3Y5L6"/>
<sequence>MSLSLDRLYELLPVVHRMRDAERNYPLRALLRVINEQVNVVEDDIAQLYENWFIETCEDWVVPYIGDLIGYRPVHEAGDSSVEADSPQGRSRNHMLIPRREVANTLGFRRRKGTLSLLEVLANDVAGWPARAVGFYALLGWQQHLNHQRLSQARTVNLRNGLKLDLVDGPFDPLAHSVDVRRTISHRSLGRYNIPSVGVFIWRLKVYSVTHAPAYCLETAGPQCFTFSVLGHDTPLYTKAEPETEPKHIADEINLPIPIRRRSLEQRISLRPLKTQVSGIFYGESESLVIYAPDWPTKNAPQPVPAQYVIPADLSDWRYRAHRGQIAVDPVRGRIAFPTGQLPKRGVWVTYHYAFSANMGGGEYDRPLSRPVAFSLYSVTKDKPEAGTFATINAAFKKWRQDQQDLGPEPGDPTELEKWLEDKERLRAAVIEIQDSGAYSEPIAIELEAGESLQLRAANRTRPVIRLLDYMTEHPDAFTVSGKRASRFTLDGILVTGRGMQVVGPDRNEPERFAEGDLCDVTLRHVTLVPGWGIECDCEPRRPNEPSLELLYTGAKITIEHSIIGSIEVVADEAQTDPVEIAISDSIVDATSESRTAIGAANLPLAFAQISILRSTVIGEVNTHAILLAENTIFMSHLMVGRRQLGCIRYCYVTQGSRTPRRHRCQSETAEQAAEEMLLTAPRQVTDPPLTDAMIADARQLTRTRVRPRFTSTRYGTPAYCQLACDCATEIKRGADDESEMGAFHDLYQPQREANLRVRLEEYTPAGMEAGILFVN</sequence>
<dbReference type="OrthoDB" id="626916at2"/>
<proteinExistence type="predicted"/>
<protein>
    <submittedName>
        <fullName evidence="1">Uncharacterized protein</fullName>
    </submittedName>
</protein>
<evidence type="ECO:0000313" key="2">
    <source>
        <dbReference type="Proteomes" id="UP000295367"/>
    </source>
</evidence>
<dbReference type="EMBL" id="SMCO01000006">
    <property type="protein sequence ID" value="TCV86741.1"/>
    <property type="molecule type" value="Genomic_DNA"/>
</dbReference>
<dbReference type="Proteomes" id="UP000295367">
    <property type="component" value="Unassembled WGS sequence"/>
</dbReference>
<keyword evidence="2" id="KW-1185">Reference proteome</keyword>
<gene>
    <name evidence="1" type="ORF">EDC63_106102</name>
</gene>
<evidence type="ECO:0000313" key="1">
    <source>
        <dbReference type="EMBL" id="TCV86741.1"/>
    </source>
</evidence>
<name>A0A4R3Y5L6_9PROT</name>
<organism evidence="1 2">
    <name type="scientific">Sulfurirhabdus autotrophica</name>
    <dbReference type="NCBI Taxonomy" id="1706046"/>
    <lineage>
        <taxon>Bacteria</taxon>
        <taxon>Pseudomonadati</taxon>
        <taxon>Pseudomonadota</taxon>
        <taxon>Betaproteobacteria</taxon>
        <taxon>Nitrosomonadales</taxon>
        <taxon>Sulfuricellaceae</taxon>
        <taxon>Sulfurirhabdus</taxon>
    </lineage>
</organism>
<accession>A0A4R3Y5L6</accession>
<reference evidence="1 2" key="1">
    <citation type="submission" date="2019-03" db="EMBL/GenBank/DDBJ databases">
        <title>Genomic Encyclopedia of Type Strains, Phase IV (KMG-IV): sequencing the most valuable type-strain genomes for metagenomic binning, comparative biology and taxonomic classification.</title>
        <authorList>
            <person name="Goeker M."/>
        </authorList>
    </citation>
    <scope>NUCLEOTIDE SEQUENCE [LARGE SCALE GENOMIC DNA]</scope>
    <source>
        <strain evidence="1 2">DSM 100309</strain>
    </source>
</reference>